<dbReference type="PATRIC" id="fig|1341683.3.peg.2514"/>
<evidence type="ECO:0000313" key="2">
    <source>
        <dbReference type="Proteomes" id="UP000018418"/>
    </source>
</evidence>
<gene>
    <name evidence="1" type="ORF">P255_02542</name>
</gene>
<name>V2VS51_9GAMM</name>
<dbReference type="STRING" id="396323.VH98_04250"/>
<dbReference type="Proteomes" id="UP000018418">
    <property type="component" value="Unassembled WGS sequence"/>
</dbReference>
<dbReference type="EMBL" id="AYEU01000007">
    <property type="protein sequence ID" value="ESK50559.1"/>
    <property type="molecule type" value="Genomic_DNA"/>
</dbReference>
<proteinExistence type="predicted"/>
<comment type="caution">
    <text evidence="1">The sequence shown here is derived from an EMBL/GenBank/DDBJ whole genome shotgun (WGS) entry which is preliminary data.</text>
</comment>
<dbReference type="RefSeq" id="WP_004902789.1">
    <property type="nucleotide sequence ID" value="NZ_BBTI01000005.1"/>
</dbReference>
<organism evidence="1 2">
    <name type="scientific">Acinetobacter brisouii CIP 110357</name>
    <dbReference type="NCBI Taxonomy" id="1341683"/>
    <lineage>
        <taxon>Bacteria</taxon>
        <taxon>Pseudomonadati</taxon>
        <taxon>Pseudomonadota</taxon>
        <taxon>Gammaproteobacteria</taxon>
        <taxon>Moraxellales</taxon>
        <taxon>Moraxellaceae</taxon>
        <taxon>Acinetobacter</taxon>
    </lineage>
</organism>
<dbReference type="AlphaFoldDB" id="V2VS51"/>
<protein>
    <submittedName>
        <fullName evidence="1">Uncharacterized protein</fullName>
    </submittedName>
</protein>
<sequence length="161" mass="17919">MVGLSKEEIPQANPKGMLDVSDSNISQLEQLAENLPAEQWSYIENKKQGIYSLKNKSKTGDILSLKLNCNVSSQKPTFSIENTDGQVLLKAYDQQAGQIQFLLDNKNYGNIFELGQAKQLAAFKTQVTHAKVIKIYNRGKLYSFSNNKAELLNKSVSCKAS</sequence>
<accession>V2VS51</accession>
<dbReference type="HOGENOM" id="CLU_125824_0_0_6"/>
<evidence type="ECO:0000313" key="1">
    <source>
        <dbReference type="EMBL" id="ESK50559.1"/>
    </source>
</evidence>
<reference evidence="1 2" key="1">
    <citation type="submission" date="2013-10" db="EMBL/GenBank/DDBJ databases">
        <title>The Genome Sequence of Acinetobacter brisouii CIP 110357.</title>
        <authorList>
            <consortium name="The Broad Institute Genomics Platform"/>
            <consortium name="The Broad Institute Genome Sequencing Center for Infectious Disease"/>
            <person name="Cerqueira G."/>
            <person name="Feldgarden M."/>
            <person name="Courvalin P."/>
            <person name="Grillot-Courvalin C."/>
            <person name="Clermont D."/>
            <person name="Rocha E."/>
            <person name="Yoon E.-J."/>
            <person name="Nemec A."/>
            <person name="Young S.K."/>
            <person name="Zeng Q."/>
            <person name="Gargeya S."/>
            <person name="Fitzgerald M."/>
            <person name="Abouelleil A."/>
            <person name="Alvarado L."/>
            <person name="Berlin A.M."/>
            <person name="Chapman S.B."/>
            <person name="Gainer-Dewar J."/>
            <person name="Goldberg J."/>
            <person name="Gnerre S."/>
            <person name="Griggs A."/>
            <person name="Gujja S."/>
            <person name="Hansen M."/>
            <person name="Howarth C."/>
            <person name="Imamovic A."/>
            <person name="Ireland A."/>
            <person name="Larimer J."/>
            <person name="McCowan C."/>
            <person name="Murphy C."/>
            <person name="Pearson M."/>
            <person name="Poon T.W."/>
            <person name="Priest M."/>
            <person name="Roberts A."/>
            <person name="Saif S."/>
            <person name="Shea T."/>
            <person name="Sykes S."/>
            <person name="Wortman J."/>
            <person name="Nusbaum C."/>
            <person name="Birren B."/>
        </authorList>
    </citation>
    <scope>NUCLEOTIDE SEQUENCE [LARGE SCALE GENOMIC DNA]</scope>
    <source>
        <strain evidence="1 2">CIP 110357</strain>
    </source>
</reference>
<keyword evidence="2" id="KW-1185">Reference proteome</keyword>